<sequence>MCVLCFVKTAKMLEMHLHMGIRLSLSSSTSGYVGPVNWTEMSLCKGGRQMTMVWGLVHACRENTSAPLIPVRLFHMKIGDRIVNITCTGTISALVYNNCSLKQGCTVLIVLGGEILFCRCM</sequence>
<gene>
    <name evidence="1" type="ORF">SKAU_G00222020</name>
</gene>
<dbReference type="EMBL" id="JAINUF010000007">
    <property type="protein sequence ID" value="KAJ8354635.1"/>
    <property type="molecule type" value="Genomic_DNA"/>
</dbReference>
<keyword evidence="2" id="KW-1185">Reference proteome</keyword>
<evidence type="ECO:0000313" key="2">
    <source>
        <dbReference type="Proteomes" id="UP001152622"/>
    </source>
</evidence>
<protein>
    <submittedName>
        <fullName evidence="1">Uncharacterized protein</fullName>
    </submittedName>
</protein>
<organism evidence="1 2">
    <name type="scientific">Synaphobranchus kaupii</name>
    <name type="common">Kaup's arrowtooth eel</name>
    <dbReference type="NCBI Taxonomy" id="118154"/>
    <lineage>
        <taxon>Eukaryota</taxon>
        <taxon>Metazoa</taxon>
        <taxon>Chordata</taxon>
        <taxon>Craniata</taxon>
        <taxon>Vertebrata</taxon>
        <taxon>Euteleostomi</taxon>
        <taxon>Actinopterygii</taxon>
        <taxon>Neopterygii</taxon>
        <taxon>Teleostei</taxon>
        <taxon>Anguilliformes</taxon>
        <taxon>Synaphobranchidae</taxon>
        <taxon>Synaphobranchus</taxon>
    </lineage>
</organism>
<reference evidence="1" key="1">
    <citation type="journal article" date="2023" name="Science">
        <title>Genome structures resolve the early diversification of teleost fishes.</title>
        <authorList>
            <person name="Parey E."/>
            <person name="Louis A."/>
            <person name="Montfort J."/>
            <person name="Bouchez O."/>
            <person name="Roques C."/>
            <person name="Iampietro C."/>
            <person name="Lluch J."/>
            <person name="Castinel A."/>
            <person name="Donnadieu C."/>
            <person name="Desvignes T."/>
            <person name="Floi Bucao C."/>
            <person name="Jouanno E."/>
            <person name="Wen M."/>
            <person name="Mejri S."/>
            <person name="Dirks R."/>
            <person name="Jansen H."/>
            <person name="Henkel C."/>
            <person name="Chen W.J."/>
            <person name="Zahm M."/>
            <person name="Cabau C."/>
            <person name="Klopp C."/>
            <person name="Thompson A.W."/>
            <person name="Robinson-Rechavi M."/>
            <person name="Braasch I."/>
            <person name="Lecointre G."/>
            <person name="Bobe J."/>
            <person name="Postlethwait J.H."/>
            <person name="Berthelot C."/>
            <person name="Roest Crollius H."/>
            <person name="Guiguen Y."/>
        </authorList>
    </citation>
    <scope>NUCLEOTIDE SEQUENCE</scope>
    <source>
        <strain evidence="1">WJC10195</strain>
    </source>
</reference>
<comment type="caution">
    <text evidence="1">The sequence shown here is derived from an EMBL/GenBank/DDBJ whole genome shotgun (WGS) entry which is preliminary data.</text>
</comment>
<evidence type="ECO:0000313" key="1">
    <source>
        <dbReference type="EMBL" id="KAJ8354635.1"/>
    </source>
</evidence>
<name>A0A9Q1FB33_SYNKA</name>
<dbReference type="AlphaFoldDB" id="A0A9Q1FB33"/>
<dbReference type="Proteomes" id="UP001152622">
    <property type="component" value="Chromosome 7"/>
</dbReference>
<proteinExistence type="predicted"/>
<accession>A0A9Q1FB33</accession>